<sequence>MQSNILKIMFEQKDIYDQIMQTINNGAEKIFVLDAPGAAGKPLRRDQNNIAVALAQLQHCYQVEELLIPF</sequence>
<dbReference type="Proteomes" id="UP000267606">
    <property type="component" value="Unassembled WGS sequence"/>
</dbReference>
<evidence type="ECO:0000313" key="2">
    <source>
        <dbReference type="Proteomes" id="UP000267606"/>
    </source>
</evidence>
<proteinExistence type="predicted"/>
<reference evidence="3" key="1">
    <citation type="submission" date="2016-06" db="UniProtKB">
        <authorList>
            <consortium name="WormBaseParasite"/>
        </authorList>
    </citation>
    <scope>IDENTIFICATION</scope>
</reference>
<reference evidence="1 2" key="2">
    <citation type="submission" date="2018-11" db="EMBL/GenBank/DDBJ databases">
        <authorList>
            <consortium name="Pathogen Informatics"/>
        </authorList>
    </citation>
    <scope>NUCLEOTIDE SEQUENCE [LARGE SCALE GENOMIC DNA]</scope>
</reference>
<evidence type="ECO:0000313" key="1">
    <source>
        <dbReference type="EMBL" id="VDO44645.1"/>
    </source>
</evidence>
<gene>
    <name evidence="1" type="ORF">OFLC_LOCUS5876</name>
</gene>
<keyword evidence="2" id="KW-1185">Reference proteome</keyword>
<protein>
    <submittedName>
        <fullName evidence="3">Transposase</fullName>
    </submittedName>
</protein>
<evidence type="ECO:0000313" key="3">
    <source>
        <dbReference type="WBParaSite" id="OFLC_0000587501-mRNA-1"/>
    </source>
</evidence>
<dbReference type="AlphaFoldDB" id="A0A183HEG4"/>
<name>A0A183HEG4_9BILA</name>
<dbReference type="EMBL" id="UZAJ01005293">
    <property type="protein sequence ID" value="VDO44645.1"/>
    <property type="molecule type" value="Genomic_DNA"/>
</dbReference>
<accession>A0A183HEG4</accession>
<organism evidence="3">
    <name type="scientific">Onchocerca flexuosa</name>
    <dbReference type="NCBI Taxonomy" id="387005"/>
    <lineage>
        <taxon>Eukaryota</taxon>
        <taxon>Metazoa</taxon>
        <taxon>Ecdysozoa</taxon>
        <taxon>Nematoda</taxon>
        <taxon>Chromadorea</taxon>
        <taxon>Rhabditida</taxon>
        <taxon>Spirurina</taxon>
        <taxon>Spiruromorpha</taxon>
        <taxon>Filarioidea</taxon>
        <taxon>Onchocercidae</taxon>
        <taxon>Onchocerca</taxon>
    </lineage>
</organism>
<dbReference type="WBParaSite" id="OFLC_0000587501-mRNA-1">
    <property type="protein sequence ID" value="OFLC_0000587501-mRNA-1"/>
    <property type="gene ID" value="OFLC_0000587501"/>
</dbReference>